<dbReference type="InterPro" id="IPR046667">
    <property type="entry name" value="DUF6537"/>
</dbReference>
<name>A0A096AI18_9BURK</name>
<dbReference type="NCBIfam" id="NF009589">
    <property type="entry name" value="PRK13030.1"/>
    <property type="match status" value="1"/>
</dbReference>
<dbReference type="GO" id="GO:0044281">
    <property type="term" value="P:small molecule metabolic process"/>
    <property type="evidence" value="ECO:0007669"/>
    <property type="project" value="UniProtKB-ARBA"/>
</dbReference>
<dbReference type="SUPFAM" id="SSF52518">
    <property type="entry name" value="Thiamin diphosphate-binding fold (THDP-binding)"/>
    <property type="match status" value="2"/>
</dbReference>
<dbReference type="EC" id="1.2.7.8" evidence="5"/>
<feature type="domain" description="DUF6537" evidence="4">
    <location>
        <begin position="1004"/>
        <end position="1207"/>
    </location>
</feature>
<proteinExistence type="predicted"/>
<evidence type="ECO:0000259" key="2">
    <source>
        <dbReference type="Pfam" id="PF01558"/>
    </source>
</evidence>
<evidence type="ECO:0000259" key="4">
    <source>
        <dbReference type="Pfam" id="PF20169"/>
    </source>
</evidence>
<dbReference type="Pfam" id="PF01558">
    <property type="entry name" value="POR"/>
    <property type="match status" value="1"/>
</dbReference>
<feature type="domain" description="Pyruvate/ketoisovalerate oxidoreductase catalytic" evidence="2">
    <location>
        <begin position="778"/>
        <end position="965"/>
    </location>
</feature>
<keyword evidence="5" id="KW-0670">Pyruvate</keyword>
<dbReference type="CDD" id="cd07034">
    <property type="entry name" value="TPP_PYR_PFOR_IOR-alpha_like"/>
    <property type="match status" value="1"/>
</dbReference>
<evidence type="ECO:0000256" key="1">
    <source>
        <dbReference type="ARBA" id="ARBA00023002"/>
    </source>
</evidence>
<dbReference type="InterPro" id="IPR051457">
    <property type="entry name" value="2-oxoacid:Fd_oxidoreductase"/>
</dbReference>
<gene>
    <name evidence="5" type="ORF">HMPREF2130_07070</name>
</gene>
<dbReference type="RefSeq" id="WP_036559498.1">
    <property type="nucleotide sequence ID" value="NZ_JRNI01000027.1"/>
</dbReference>
<dbReference type="Gene3D" id="3.40.920.10">
    <property type="entry name" value="Pyruvate-ferredoxin oxidoreductase, PFOR, domain III"/>
    <property type="match status" value="1"/>
</dbReference>
<sequence length="1221" mass="135479">MNKAIHNPFDDATSTVDIQETDTAQDTIDSAALSCQLAPGHEEITLDTKYTARSGRVFMNGTQALVRLPLIQKLRDEQDGLNTAGFISGYRGSPLGNVDLALWSAKKHLEAHDIVFQPGLNEDLAATSVWGTQQLNLFPEATREGVFAMWYGKGPGLDRSMDVFKHANNAGTGKHGGVLLIAGDDHGAKSSTVAYQSEHILQAAGIPVLYPSSVQEYLDYGIHGWAMSRYSGLWVSMKCVTDVVESSASVDIDVNRVQPIYPEDFELPADGLNIRWPDTPLAQEERLNNYRWYAALAYVRANKIDRIVFDSPNAKFGIMTAGKAYLDVRQALIDLGLDEKNCTTLGIRLYKVGCVWPLEAQGAREFATGLDEILVVEEKRQIMEYAIKEELYNWRDDVRPEVYGKYDAKDGGGGEWSVPRGPWLLPPNAELSPAIIAKAIAQRLLKREIPAEIRATIEARIAIIRAKEKDAARISVVSERKPWFCSGCPHNTSTRVPEGSRAVAGIGCHYMTIWMDRNTDTFTQMGGEGVTWIGQQHFTNTKHIFANLGDGTYFHSGILAIRAAIAAKANITYRILYNDAVAMTGGQPVDGTLTVPMINASLVAEGVKKVVIVTDEPEKYKGVSLVNNPEIRHRDDYDAVMEEMRSTPGTTIIIYDQTCATEKRRRRKRGTYPDPARRVFINDEVCEGCGDCSVKSHCLSVEPYETPLGTKRQINQSSCNKDFSCLKGFCPSFVTAEGAQMIKPKVDGTSLPSLDKNLPAPQLPAIDRAFNILVPGVGGTGVVTVGAILGMAAHLECKGVHVLDITGLAQKGGAVISHVQIGEQPADLYATRIGIGEADVILGCDSLVAASKEITSKAQKGRTWGAINQAKTPTAEIIANRKWRYPSKITEHDIQDVLGEDNVLFFDANRMALKLLGDTIYANPLLMGFAWQHGKIPLHYESIMRAFELNNVAVDKNKEAFEWGRHLAVHGTDSVVPAAAEAQLNIADEQGRSTQAIHFAENLDGLIERLTKRLVDYQNQAYADRFTQAVAAVREVEQRVAGKHARRLTQTVARNLHKLMAYKDEYEVARLYLRPEFFERLRRQFEGEPGKDYQLYVHLSPPSLKLKDGEGAPRKKKFGPYIFTLFKVLSKLKFLRGTAFDPFGRHPDRVLERRLITDYLTMLDQLKLSLNENNYDLALELANYPDDIRGYGHIKEKSVEAMEQKRETLLKQLISGRNLAA</sequence>
<dbReference type="Proteomes" id="UP000029629">
    <property type="component" value="Unassembled WGS sequence"/>
</dbReference>
<evidence type="ECO:0000313" key="6">
    <source>
        <dbReference type="Proteomes" id="UP000029629"/>
    </source>
</evidence>
<feature type="domain" description="Thiamine pyrophosphate enzyme TPP-binding" evidence="3">
    <location>
        <begin position="505"/>
        <end position="589"/>
    </location>
</feature>
<dbReference type="GO" id="GO:0043805">
    <property type="term" value="F:indolepyruvate ferredoxin oxidoreductase activity"/>
    <property type="evidence" value="ECO:0007669"/>
    <property type="project" value="UniProtKB-EC"/>
</dbReference>
<dbReference type="Pfam" id="PF02775">
    <property type="entry name" value="TPP_enzyme_C"/>
    <property type="match status" value="1"/>
</dbReference>
<dbReference type="GO" id="GO:0030976">
    <property type="term" value="F:thiamine pyrophosphate binding"/>
    <property type="evidence" value="ECO:0007669"/>
    <property type="project" value="InterPro"/>
</dbReference>
<dbReference type="SUPFAM" id="SSF53323">
    <property type="entry name" value="Pyruvate-ferredoxin oxidoreductase, PFOR, domain III"/>
    <property type="match status" value="1"/>
</dbReference>
<dbReference type="InterPro" id="IPR002869">
    <property type="entry name" value="Pyrv_flavodox_OxRed_cen"/>
</dbReference>
<dbReference type="EMBL" id="JRNI01000027">
    <property type="protein sequence ID" value="KGF30322.1"/>
    <property type="molecule type" value="Genomic_DNA"/>
</dbReference>
<dbReference type="AlphaFoldDB" id="A0A096AI18"/>
<protein>
    <submittedName>
        <fullName evidence="5">Indolepyruvate ferredoxin oxidoreductase</fullName>
        <ecNumber evidence="5">1.2.7.8</ecNumber>
    </submittedName>
</protein>
<dbReference type="eggNOG" id="COG4231">
    <property type="taxonomic scope" value="Bacteria"/>
</dbReference>
<accession>A0A096AI18</accession>
<dbReference type="Pfam" id="PF20169">
    <property type="entry name" value="DUF6537"/>
    <property type="match status" value="1"/>
</dbReference>
<keyword evidence="6" id="KW-1185">Reference proteome</keyword>
<dbReference type="InterPro" id="IPR019752">
    <property type="entry name" value="Pyrv/ketoisovalerate_OxRed_cat"/>
</dbReference>
<comment type="caution">
    <text evidence="5">The sequence shown here is derived from an EMBL/GenBank/DDBJ whole genome shotgun (WGS) entry which is preliminary data.</text>
</comment>
<reference evidence="5 6" key="1">
    <citation type="submission" date="2014-07" db="EMBL/GenBank/DDBJ databases">
        <authorList>
            <person name="McCorrison J."/>
            <person name="Sanka R."/>
            <person name="Torralba M."/>
            <person name="Gillis M."/>
            <person name="Haft D.H."/>
            <person name="Methe B."/>
            <person name="Sutton G."/>
            <person name="Nelson K.E."/>
        </authorList>
    </citation>
    <scope>NUCLEOTIDE SEQUENCE [LARGE SCALE GENOMIC DNA]</scope>
    <source>
        <strain evidence="5 6">DNF00040</strain>
    </source>
</reference>
<dbReference type="OrthoDB" id="9803617at2"/>
<dbReference type="PANTHER" id="PTHR48084:SF3">
    <property type="entry name" value="SUBUNIT OF PYRUVATE:FLAVODOXIN OXIDOREDUCTASE"/>
    <property type="match status" value="1"/>
</dbReference>
<dbReference type="InterPro" id="IPR029061">
    <property type="entry name" value="THDP-binding"/>
</dbReference>
<keyword evidence="1 5" id="KW-0560">Oxidoreductase</keyword>
<dbReference type="Gene3D" id="3.40.50.970">
    <property type="match status" value="2"/>
</dbReference>
<evidence type="ECO:0000259" key="3">
    <source>
        <dbReference type="Pfam" id="PF02775"/>
    </source>
</evidence>
<dbReference type="InterPro" id="IPR011766">
    <property type="entry name" value="TPP_enzyme_TPP-bd"/>
</dbReference>
<dbReference type="GO" id="GO:0045333">
    <property type="term" value="P:cellular respiration"/>
    <property type="evidence" value="ECO:0007669"/>
    <property type="project" value="UniProtKB-ARBA"/>
</dbReference>
<dbReference type="PANTHER" id="PTHR48084">
    <property type="entry name" value="2-OXOGLUTARATE OXIDOREDUCTASE SUBUNIT KORB-RELATED"/>
    <property type="match status" value="1"/>
</dbReference>
<evidence type="ECO:0000313" key="5">
    <source>
        <dbReference type="EMBL" id="KGF30322.1"/>
    </source>
</evidence>
<dbReference type="eggNOG" id="COG1014">
    <property type="taxonomic scope" value="Bacteria"/>
</dbReference>
<dbReference type="NCBIfam" id="NF009588">
    <property type="entry name" value="PRK13029.1"/>
    <property type="match status" value="1"/>
</dbReference>
<dbReference type="InterPro" id="IPR002880">
    <property type="entry name" value="Pyrv_Fd/Flavodoxin_OxRdtase_N"/>
</dbReference>
<organism evidence="5 6">
    <name type="scientific">Oligella urethralis DNF00040</name>
    <dbReference type="NCBI Taxonomy" id="1401065"/>
    <lineage>
        <taxon>Bacteria</taxon>
        <taxon>Pseudomonadati</taxon>
        <taxon>Pseudomonadota</taxon>
        <taxon>Betaproteobacteria</taxon>
        <taxon>Burkholderiales</taxon>
        <taxon>Alcaligenaceae</taxon>
        <taxon>Oligella</taxon>
    </lineage>
</organism>